<comment type="caution">
    <text evidence="1">The sequence shown here is derived from an EMBL/GenBank/DDBJ whole genome shotgun (WGS) entry which is preliminary data.</text>
</comment>
<dbReference type="EMBL" id="QJKJ01008726">
    <property type="protein sequence ID" value="RDX78848.1"/>
    <property type="molecule type" value="Genomic_DNA"/>
</dbReference>
<gene>
    <name evidence="1" type="ORF">CR513_40811</name>
</gene>
<dbReference type="OrthoDB" id="1435454at2759"/>
<evidence type="ECO:0000313" key="2">
    <source>
        <dbReference type="Proteomes" id="UP000257109"/>
    </source>
</evidence>
<dbReference type="CDD" id="cd09272">
    <property type="entry name" value="RNase_HI_RT_Ty1"/>
    <property type="match status" value="1"/>
</dbReference>
<accession>A0A371FKJ2</accession>
<dbReference type="PANTHER" id="PTHR11439:SF463">
    <property type="entry name" value="REVERSE TRANSCRIPTASE TY1_COPIA-TYPE DOMAIN-CONTAINING PROTEIN"/>
    <property type="match status" value="1"/>
</dbReference>
<evidence type="ECO:0000313" key="1">
    <source>
        <dbReference type="EMBL" id="RDX78848.1"/>
    </source>
</evidence>
<evidence type="ECO:0008006" key="3">
    <source>
        <dbReference type="Google" id="ProtNLM"/>
    </source>
</evidence>
<dbReference type="AlphaFoldDB" id="A0A371FKJ2"/>
<keyword evidence="2" id="KW-1185">Reference proteome</keyword>
<reference evidence="1" key="1">
    <citation type="submission" date="2018-05" db="EMBL/GenBank/DDBJ databases">
        <title>Draft genome of Mucuna pruriens seed.</title>
        <authorList>
            <person name="Nnadi N.E."/>
            <person name="Vos R."/>
            <person name="Hasami M.H."/>
            <person name="Devisetty U.K."/>
            <person name="Aguiy J.C."/>
        </authorList>
    </citation>
    <scope>NUCLEOTIDE SEQUENCE [LARGE SCALE GENOMIC DNA]</scope>
    <source>
        <strain evidence="1">JCA_2017</strain>
    </source>
</reference>
<protein>
    <recommendedName>
        <fullName evidence="3">Mitochondrial protein</fullName>
    </recommendedName>
</protein>
<feature type="non-terminal residue" evidence="1">
    <location>
        <position position="1"/>
    </location>
</feature>
<proteinExistence type="predicted"/>
<name>A0A371FKJ2_MUCPR</name>
<dbReference type="PANTHER" id="PTHR11439">
    <property type="entry name" value="GAG-POL-RELATED RETROTRANSPOSON"/>
    <property type="match status" value="1"/>
</dbReference>
<dbReference type="Proteomes" id="UP000257109">
    <property type="component" value="Unassembled WGS sequence"/>
</dbReference>
<sequence>MDFETKFKLYGFFDSDWVGSIDDMKSTSRYYFSLRSRVFSWCTKKQEIVAQSTAEAEFIVGTTVVNQVL</sequence>
<organism evidence="1 2">
    <name type="scientific">Mucuna pruriens</name>
    <name type="common">Velvet bean</name>
    <name type="synonym">Dolichos pruriens</name>
    <dbReference type="NCBI Taxonomy" id="157652"/>
    <lineage>
        <taxon>Eukaryota</taxon>
        <taxon>Viridiplantae</taxon>
        <taxon>Streptophyta</taxon>
        <taxon>Embryophyta</taxon>
        <taxon>Tracheophyta</taxon>
        <taxon>Spermatophyta</taxon>
        <taxon>Magnoliopsida</taxon>
        <taxon>eudicotyledons</taxon>
        <taxon>Gunneridae</taxon>
        <taxon>Pentapetalae</taxon>
        <taxon>rosids</taxon>
        <taxon>fabids</taxon>
        <taxon>Fabales</taxon>
        <taxon>Fabaceae</taxon>
        <taxon>Papilionoideae</taxon>
        <taxon>50 kb inversion clade</taxon>
        <taxon>NPAAA clade</taxon>
        <taxon>indigoferoid/millettioid clade</taxon>
        <taxon>Phaseoleae</taxon>
        <taxon>Mucuna</taxon>
    </lineage>
</organism>